<sequence length="187" mass="21270">MADRLSPTSYVVLGTIALRGPSTSYDLKRAVGRSIGYFWHFPHAQLYSEPQRLAELGLLEAETEPDGRRRRTYRLTDQGLRELKAWLAEPTPEHFQMRDIAELKLFFNEVGEPGDVERLAREQIAAHRERIAVYEDMQARYTDLDAVAKRMITLRLGLEMEHAALRFWSALLEEVGAQAIPDAASGS</sequence>
<dbReference type="Gene3D" id="6.10.140.190">
    <property type="match status" value="1"/>
</dbReference>
<feature type="domain" description="Transcription regulator PadR C-terminal" evidence="2">
    <location>
        <begin position="97"/>
        <end position="172"/>
    </location>
</feature>
<gene>
    <name evidence="3" type="ORF">WCD58_06450</name>
</gene>
<protein>
    <submittedName>
        <fullName evidence="3">PadR family transcriptional regulator</fullName>
    </submittedName>
</protein>
<evidence type="ECO:0000259" key="2">
    <source>
        <dbReference type="Pfam" id="PF10400"/>
    </source>
</evidence>
<dbReference type="PANTHER" id="PTHR43252">
    <property type="entry name" value="TRANSCRIPTIONAL REGULATOR YQJI"/>
    <property type="match status" value="1"/>
</dbReference>
<dbReference type="Proteomes" id="UP001369736">
    <property type="component" value="Unassembled WGS sequence"/>
</dbReference>
<name>A0ABU8M091_9PSEU</name>
<dbReference type="PANTHER" id="PTHR43252:SF2">
    <property type="entry name" value="TRANSCRIPTION REGULATOR, PADR-LIKE FAMILY"/>
    <property type="match status" value="1"/>
</dbReference>
<keyword evidence="4" id="KW-1185">Reference proteome</keyword>
<dbReference type="InterPro" id="IPR018309">
    <property type="entry name" value="Tscrpt_reg_PadR_C"/>
</dbReference>
<feature type="domain" description="Transcription regulator PadR N-terminal" evidence="1">
    <location>
        <begin position="13"/>
        <end position="84"/>
    </location>
</feature>
<comment type="caution">
    <text evidence="3">The sequence shown here is derived from an EMBL/GenBank/DDBJ whole genome shotgun (WGS) entry which is preliminary data.</text>
</comment>
<dbReference type="Gene3D" id="1.10.10.10">
    <property type="entry name" value="Winged helix-like DNA-binding domain superfamily/Winged helix DNA-binding domain"/>
    <property type="match status" value="1"/>
</dbReference>
<dbReference type="InterPro" id="IPR036388">
    <property type="entry name" value="WH-like_DNA-bd_sf"/>
</dbReference>
<dbReference type="InterPro" id="IPR005149">
    <property type="entry name" value="Tscrpt_reg_PadR_N"/>
</dbReference>
<evidence type="ECO:0000259" key="1">
    <source>
        <dbReference type="Pfam" id="PF03551"/>
    </source>
</evidence>
<dbReference type="SUPFAM" id="SSF46785">
    <property type="entry name" value="Winged helix' DNA-binding domain"/>
    <property type="match status" value="1"/>
</dbReference>
<dbReference type="Pfam" id="PF03551">
    <property type="entry name" value="PadR"/>
    <property type="match status" value="1"/>
</dbReference>
<proteinExistence type="predicted"/>
<evidence type="ECO:0000313" key="3">
    <source>
        <dbReference type="EMBL" id="MEJ2860785.1"/>
    </source>
</evidence>
<dbReference type="Pfam" id="PF10400">
    <property type="entry name" value="Vir_act_alpha_C"/>
    <property type="match status" value="1"/>
</dbReference>
<accession>A0ABU8M091</accession>
<evidence type="ECO:0000313" key="4">
    <source>
        <dbReference type="Proteomes" id="UP001369736"/>
    </source>
</evidence>
<dbReference type="InterPro" id="IPR036390">
    <property type="entry name" value="WH_DNA-bd_sf"/>
</dbReference>
<organism evidence="3 4">
    <name type="scientific">Actinomycetospora flava</name>
    <dbReference type="NCBI Taxonomy" id="3129232"/>
    <lineage>
        <taxon>Bacteria</taxon>
        <taxon>Bacillati</taxon>
        <taxon>Actinomycetota</taxon>
        <taxon>Actinomycetes</taxon>
        <taxon>Pseudonocardiales</taxon>
        <taxon>Pseudonocardiaceae</taxon>
        <taxon>Actinomycetospora</taxon>
    </lineage>
</organism>
<reference evidence="3 4" key="1">
    <citation type="submission" date="2024-03" db="EMBL/GenBank/DDBJ databases">
        <title>Actinomycetospora sp. OC33-EN07, a novel actinomycete isolated from wild orchid (Aerides multiflora).</title>
        <authorList>
            <person name="Suriyachadkun C."/>
        </authorList>
    </citation>
    <scope>NUCLEOTIDE SEQUENCE [LARGE SCALE GENOMIC DNA]</scope>
    <source>
        <strain evidence="3 4">OC33-EN07</strain>
    </source>
</reference>
<dbReference type="EMBL" id="JBBEGM010000001">
    <property type="protein sequence ID" value="MEJ2860785.1"/>
    <property type="molecule type" value="Genomic_DNA"/>
</dbReference>
<dbReference type="RefSeq" id="WP_337700663.1">
    <property type="nucleotide sequence ID" value="NZ_JBBEGM010000001.1"/>
</dbReference>